<dbReference type="InterPro" id="IPR036965">
    <property type="entry name" value="Terpene_synth_N_sf"/>
</dbReference>
<evidence type="ECO:0000256" key="3">
    <source>
        <dbReference type="ARBA" id="ARBA00022842"/>
    </source>
</evidence>
<dbReference type="Proteomes" id="UP000583929">
    <property type="component" value="Unassembled WGS sequence"/>
</dbReference>
<dbReference type="InterPro" id="IPR050148">
    <property type="entry name" value="Terpene_synthase-like"/>
</dbReference>
<dbReference type="GO" id="GO:0000287">
    <property type="term" value="F:magnesium ion binding"/>
    <property type="evidence" value="ECO:0007669"/>
    <property type="project" value="TreeGrafter"/>
</dbReference>
<accession>A0A7J6ECW8</accession>
<keyword evidence="5" id="KW-1185">Reference proteome</keyword>
<protein>
    <submittedName>
        <fullName evidence="4">Uncharacterized protein</fullName>
    </submittedName>
</protein>
<dbReference type="GO" id="GO:0010333">
    <property type="term" value="F:terpene synthase activity"/>
    <property type="evidence" value="ECO:0007669"/>
    <property type="project" value="InterPro"/>
</dbReference>
<comment type="pathway">
    <text evidence="2">Secondary metabolite biosynthesis; terpenoid biosynthesis.</text>
</comment>
<organism evidence="4 5">
    <name type="scientific">Cannabis sativa</name>
    <name type="common">Hemp</name>
    <name type="synonym">Marijuana</name>
    <dbReference type="NCBI Taxonomy" id="3483"/>
    <lineage>
        <taxon>Eukaryota</taxon>
        <taxon>Viridiplantae</taxon>
        <taxon>Streptophyta</taxon>
        <taxon>Embryophyta</taxon>
        <taxon>Tracheophyta</taxon>
        <taxon>Spermatophyta</taxon>
        <taxon>Magnoliopsida</taxon>
        <taxon>eudicotyledons</taxon>
        <taxon>Gunneridae</taxon>
        <taxon>Pentapetalae</taxon>
        <taxon>rosids</taxon>
        <taxon>fabids</taxon>
        <taxon>Rosales</taxon>
        <taxon>Cannabaceae</taxon>
        <taxon>Cannabis</taxon>
    </lineage>
</organism>
<comment type="cofactor">
    <cofactor evidence="1">
        <name>Mg(2+)</name>
        <dbReference type="ChEBI" id="CHEBI:18420"/>
    </cofactor>
</comment>
<evidence type="ECO:0000256" key="1">
    <source>
        <dbReference type="ARBA" id="ARBA00001946"/>
    </source>
</evidence>
<dbReference type="PANTHER" id="PTHR31739">
    <property type="entry name" value="ENT-COPALYL DIPHOSPHATE SYNTHASE, CHLOROPLASTIC"/>
    <property type="match status" value="1"/>
</dbReference>
<sequence>MDFQSLPKTQAKLIKEIKETMFSLLDIGSHDHLLLLPCAYETAWLAMIPDTDEPSKPMFEGCLSWVLNNQTEHGFWGNCDESGMPTLGCLTATLACVVALSKWNVGSVMISKVPTTYPNDKDLIKLCIINLIERLGLAEYFTVEIEEVLQQELYET</sequence>
<dbReference type="Gene3D" id="1.50.10.160">
    <property type="match status" value="1"/>
</dbReference>
<dbReference type="PANTHER" id="PTHR31739:SF25">
    <property type="entry name" value="(E,E)-GERANYLLINALOOL SYNTHASE"/>
    <property type="match status" value="1"/>
</dbReference>
<dbReference type="SUPFAM" id="SSF48239">
    <property type="entry name" value="Terpenoid cyclases/Protein prenyltransferases"/>
    <property type="match status" value="2"/>
</dbReference>
<dbReference type="GO" id="GO:0016102">
    <property type="term" value="P:diterpenoid biosynthetic process"/>
    <property type="evidence" value="ECO:0007669"/>
    <property type="project" value="TreeGrafter"/>
</dbReference>
<evidence type="ECO:0000256" key="2">
    <source>
        <dbReference type="ARBA" id="ARBA00004721"/>
    </source>
</evidence>
<evidence type="ECO:0000313" key="4">
    <source>
        <dbReference type="EMBL" id="KAF4356216.1"/>
    </source>
</evidence>
<evidence type="ECO:0000313" key="5">
    <source>
        <dbReference type="Proteomes" id="UP000583929"/>
    </source>
</evidence>
<dbReference type="EMBL" id="JAATIQ010000433">
    <property type="protein sequence ID" value="KAF4356216.1"/>
    <property type="molecule type" value="Genomic_DNA"/>
</dbReference>
<dbReference type="InterPro" id="IPR008930">
    <property type="entry name" value="Terpenoid_cyclase/PrenylTrfase"/>
</dbReference>
<gene>
    <name evidence="4" type="ORF">G4B88_002828</name>
</gene>
<dbReference type="AlphaFoldDB" id="A0A7J6ECW8"/>
<name>A0A7J6ECW8_CANSA</name>
<comment type="caution">
    <text evidence="4">The sequence shown here is derived from an EMBL/GenBank/DDBJ whole genome shotgun (WGS) entry which is preliminary data.</text>
</comment>
<proteinExistence type="predicted"/>
<reference evidence="4 5" key="1">
    <citation type="journal article" date="2020" name="bioRxiv">
        <title>Sequence and annotation of 42 cannabis genomes reveals extensive copy number variation in cannabinoid synthesis and pathogen resistance genes.</title>
        <authorList>
            <person name="Mckernan K.J."/>
            <person name="Helbert Y."/>
            <person name="Kane L.T."/>
            <person name="Ebling H."/>
            <person name="Zhang L."/>
            <person name="Liu B."/>
            <person name="Eaton Z."/>
            <person name="Mclaughlin S."/>
            <person name="Kingan S."/>
            <person name="Baybayan P."/>
            <person name="Concepcion G."/>
            <person name="Jordan M."/>
            <person name="Riva A."/>
            <person name="Barbazuk W."/>
            <person name="Harkins T."/>
        </authorList>
    </citation>
    <scope>NUCLEOTIDE SEQUENCE [LARGE SCALE GENOMIC DNA]</scope>
    <source>
        <strain evidence="5">cv. Jamaican Lion 4</strain>
        <tissue evidence="4">Leaf</tissue>
    </source>
</reference>
<dbReference type="Gene3D" id="1.50.10.130">
    <property type="entry name" value="Terpene synthase, N-terminal domain"/>
    <property type="match status" value="1"/>
</dbReference>
<keyword evidence="3" id="KW-0460">Magnesium</keyword>